<proteinExistence type="predicted"/>
<dbReference type="Pfam" id="PF10155">
    <property type="entry name" value="CNOT11"/>
    <property type="match status" value="1"/>
</dbReference>
<protein>
    <recommendedName>
        <fullName evidence="3">CCR4-NOT transcription complex subunit 11</fullName>
    </recommendedName>
</protein>
<name>A0A8K0W241_9PLEO</name>
<evidence type="ECO:0008006" key="3">
    <source>
        <dbReference type="Google" id="ProtNLM"/>
    </source>
</evidence>
<dbReference type="OrthoDB" id="10265389at2759"/>
<organism evidence="1 2">
    <name type="scientific">Paraphoma chrysanthemicola</name>
    <dbReference type="NCBI Taxonomy" id="798071"/>
    <lineage>
        <taxon>Eukaryota</taxon>
        <taxon>Fungi</taxon>
        <taxon>Dikarya</taxon>
        <taxon>Ascomycota</taxon>
        <taxon>Pezizomycotina</taxon>
        <taxon>Dothideomycetes</taxon>
        <taxon>Pleosporomycetidae</taxon>
        <taxon>Pleosporales</taxon>
        <taxon>Pleosporineae</taxon>
        <taxon>Phaeosphaeriaceae</taxon>
        <taxon>Paraphoma</taxon>
    </lineage>
</organism>
<dbReference type="InterPro" id="IPR019312">
    <property type="entry name" value="CNOT11"/>
</dbReference>
<dbReference type="GO" id="GO:0030014">
    <property type="term" value="C:CCR4-NOT complex"/>
    <property type="evidence" value="ECO:0007669"/>
    <property type="project" value="InterPro"/>
</dbReference>
<dbReference type="Proteomes" id="UP000813461">
    <property type="component" value="Unassembled WGS sequence"/>
</dbReference>
<comment type="caution">
    <text evidence="1">The sequence shown here is derived from an EMBL/GenBank/DDBJ whole genome shotgun (WGS) entry which is preliminary data.</text>
</comment>
<sequence>MNLSAALTADEISALNTPHNHIRAASHSFENATRSSEHGKESAFEKSIRIKNTLDLHEERACTQPDWRICALLMNCEYQLWRLNAGIPLKLNPFLSHWVETIQRLDNPDASAPDLGDGGGATTVGVINMTRTMWIKNLLDGADVGRYLAATPHQVARELLKNGQPKDFDLQVYVRMLEDEGIYEKTPEPEFNVSLPARKDIDARNAEGQKKGGAPEHSYEDEIQQHKDSILEHIQNQPDTAIFELTHLPINITYLDFLTTLLADHTLEKHAVDPAQVITQYIQHALRTVERMDKPPSPPMGGTDDAAEGEQLEYGKEAQSRHILLLLLFIKSLIRKGLVELDVLYFEIAEITVRYVWIKEVREFRSWAEEGVENSAGG</sequence>
<evidence type="ECO:0000313" key="1">
    <source>
        <dbReference type="EMBL" id="KAH7092117.1"/>
    </source>
</evidence>
<evidence type="ECO:0000313" key="2">
    <source>
        <dbReference type="Proteomes" id="UP000813461"/>
    </source>
</evidence>
<dbReference type="AlphaFoldDB" id="A0A8K0W241"/>
<accession>A0A8K0W241</accession>
<dbReference type="EMBL" id="JAGMVJ010000003">
    <property type="protein sequence ID" value="KAH7092117.1"/>
    <property type="molecule type" value="Genomic_DNA"/>
</dbReference>
<reference evidence="1" key="1">
    <citation type="journal article" date="2021" name="Nat. Commun.">
        <title>Genetic determinants of endophytism in the Arabidopsis root mycobiome.</title>
        <authorList>
            <person name="Mesny F."/>
            <person name="Miyauchi S."/>
            <person name="Thiergart T."/>
            <person name="Pickel B."/>
            <person name="Atanasova L."/>
            <person name="Karlsson M."/>
            <person name="Huettel B."/>
            <person name="Barry K.W."/>
            <person name="Haridas S."/>
            <person name="Chen C."/>
            <person name="Bauer D."/>
            <person name="Andreopoulos W."/>
            <person name="Pangilinan J."/>
            <person name="LaButti K."/>
            <person name="Riley R."/>
            <person name="Lipzen A."/>
            <person name="Clum A."/>
            <person name="Drula E."/>
            <person name="Henrissat B."/>
            <person name="Kohler A."/>
            <person name="Grigoriev I.V."/>
            <person name="Martin F.M."/>
            <person name="Hacquard S."/>
        </authorList>
    </citation>
    <scope>NUCLEOTIDE SEQUENCE</scope>
    <source>
        <strain evidence="1">MPI-SDFR-AT-0120</strain>
    </source>
</reference>
<gene>
    <name evidence="1" type="ORF">FB567DRAFT_231150</name>
</gene>
<keyword evidence="2" id="KW-1185">Reference proteome</keyword>